<dbReference type="GO" id="GO:0005975">
    <property type="term" value="P:carbohydrate metabolic process"/>
    <property type="evidence" value="ECO:0007669"/>
    <property type="project" value="UniProtKB-ARBA"/>
</dbReference>
<feature type="chain" id="PRO_5039332733" evidence="3">
    <location>
        <begin position="30"/>
        <end position="871"/>
    </location>
</feature>
<evidence type="ECO:0000256" key="3">
    <source>
        <dbReference type="SAM" id="SignalP"/>
    </source>
</evidence>
<feature type="compositionally biased region" description="Basic and acidic residues" evidence="1">
    <location>
        <begin position="619"/>
        <end position="633"/>
    </location>
</feature>
<keyword evidence="2" id="KW-1133">Transmembrane helix</keyword>
<protein>
    <submittedName>
        <fullName evidence="4">Uncharacterized protein</fullName>
    </submittedName>
</protein>
<evidence type="ECO:0000256" key="2">
    <source>
        <dbReference type="SAM" id="Phobius"/>
    </source>
</evidence>
<evidence type="ECO:0000313" key="5">
    <source>
        <dbReference type="Proteomes" id="UP000252345"/>
    </source>
</evidence>
<feature type="compositionally biased region" description="Low complexity" evidence="1">
    <location>
        <begin position="492"/>
        <end position="505"/>
    </location>
</feature>
<accession>A0A366KDI0</accession>
<evidence type="ECO:0000256" key="1">
    <source>
        <dbReference type="SAM" id="MobiDB-lite"/>
    </source>
</evidence>
<feature type="region of interest" description="Disordered" evidence="1">
    <location>
        <begin position="489"/>
        <end position="513"/>
    </location>
</feature>
<dbReference type="Gene3D" id="2.60.40.10">
    <property type="entry name" value="Immunoglobulins"/>
    <property type="match status" value="1"/>
</dbReference>
<dbReference type="EMBL" id="PDCH01000008">
    <property type="protein sequence ID" value="RBP99238.1"/>
    <property type="molecule type" value="Genomic_DNA"/>
</dbReference>
<dbReference type="OrthoDB" id="3222569at2"/>
<feature type="region of interest" description="Disordered" evidence="1">
    <location>
        <begin position="615"/>
        <end position="635"/>
    </location>
</feature>
<keyword evidence="2" id="KW-0812">Transmembrane</keyword>
<dbReference type="InterPro" id="IPR013783">
    <property type="entry name" value="Ig-like_fold"/>
</dbReference>
<reference evidence="4 5" key="1">
    <citation type="submission" date="2017-10" db="EMBL/GenBank/DDBJ databases">
        <title>Bifidobacterium xylocopum sp. nov. and Bifidobacterium aemilianum sp. nov., from the carpenter bee (Xylocopa violacea) digestive tract.</title>
        <authorList>
            <person name="Alberoni D."/>
            <person name="Baffoni L."/>
            <person name="Di Gioia D."/>
            <person name="Gaggia F."/>
            <person name="Biavati B."/>
        </authorList>
    </citation>
    <scope>NUCLEOTIDE SEQUENCE [LARGE SCALE GENOMIC DNA]</scope>
    <source>
        <strain evidence="4 5">XV2</strain>
    </source>
</reference>
<dbReference type="Proteomes" id="UP000252345">
    <property type="component" value="Unassembled WGS sequence"/>
</dbReference>
<proteinExistence type="predicted"/>
<feature type="signal peptide" evidence="3">
    <location>
        <begin position="1"/>
        <end position="29"/>
    </location>
</feature>
<comment type="caution">
    <text evidence="4">The sequence shown here is derived from an EMBL/GenBank/DDBJ whole genome shotgun (WGS) entry which is preliminary data.</text>
</comment>
<organism evidence="4 5">
    <name type="scientific">Bifidobacterium xylocopae</name>
    <dbReference type="NCBI Taxonomy" id="2493119"/>
    <lineage>
        <taxon>Bacteria</taxon>
        <taxon>Bacillati</taxon>
        <taxon>Actinomycetota</taxon>
        <taxon>Actinomycetes</taxon>
        <taxon>Bifidobacteriales</taxon>
        <taxon>Bifidobacteriaceae</taxon>
        <taxon>Bifidobacterium</taxon>
    </lineage>
</organism>
<keyword evidence="5" id="KW-1185">Reference proteome</keyword>
<feature type="transmembrane region" description="Helical" evidence="2">
    <location>
        <begin position="832"/>
        <end position="855"/>
    </location>
</feature>
<name>A0A366KDI0_9BIFI</name>
<dbReference type="AlphaFoldDB" id="A0A366KDI0"/>
<keyword evidence="3" id="KW-0732">Signal</keyword>
<feature type="region of interest" description="Disordered" evidence="1">
    <location>
        <begin position="742"/>
        <end position="766"/>
    </location>
</feature>
<dbReference type="PROSITE" id="PS51257">
    <property type="entry name" value="PROKAR_LIPOPROTEIN"/>
    <property type="match status" value="1"/>
</dbReference>
<gene>
    <name evidence="4" type="ORF">CRD59_05000</name>
</gene>
<sequence length="871" mass="93061">MNNRRGGRGRLAYALTALLVALSCLLLPAAAPSGRAPEAHADPLDSTPADPKPQLYRMLAYNSRIDTQNDELRMDFVLRLAHGQMDPGCVPVGRYDGSGKCGLSFVYAYWGVNDNPYWYFSRAKYLNTMGQDGAARWAANVDQYYTIHQVVNSGKYDYLTISLEGDVNYPDAAGSANYDGSDSERVDPRRVGGAKLNQFVYAIAGREHARWDKGIDTLTLRPSADFDYRYVTNIAEDYPAYVYTPDCVAGSVGGACNGPMSFVGWDGYPSLFSGGQSNWGMVADYGFRGRSAPGVAPPRSFFVYWYNPAYGRGYPCSRTTSFYYQWIGLKDGRYWQPVSSLTPTVQRVDGQHPVAPGTPPAYPSTWAAFNEAAKGGKTNNLLAAGAGGGASAQLADGSIDFEKAKRADGLDGYFKLVTWPVSTGADGRTSGCDTSVNKDAYNPDAGITAGMSQAQIAARLDSGWTIDTVMSRYQIPRPDPPVIGQVGQDGYSSSATVTVSGTSPVRHQAASGGNPERRYMVTLYAEDPRHPIRQNTAEQTNDYGSRGVRIGQAEVDDQGRWSVVDNDTEVDGQGNVDGSRRRYHAYLTEENSGDRLTSDFSNIVTVTFYTAADPTPSVDRVRPPRTVDGRLPSDAKGLISGSARITHDGSSLSVDAVPAADPSARPIPILTRSNLAAGRTDWQAELTGLGRFRPVSGDHRYVFRARLTTRTGKVSALGEHTDDMDMTPPKPGVVSAGRSGVRGVARSSDAPGAPVQAGGSVSVVWPDGSRSGPVPIGSDGTWSLPLPAGMTVEGLVGVRATDPVGNESAPEWVDLRQAPRQKAVPFTGGGPWSALAACLGVAALALAAAGAAVIAKERRDRHPVAAKAKKQ</sequence>
<dbReference type="RefSeq" id="WP_113853594.1">
    <property type="nucleotide sequence ID" value="NZ_PDCH01000008.1"/>
</dbReference>
<keyword evidence="2" id="KW-0472">Membrane</keyword>
<evidence type="ECO:0000313" key="4">
    <source>
        <dbReference type="EMBL" id="RBP99238.1"/>
    </source>
</evidence>